<reference evidence="2" key="2">
    <citation type="submission" date="2025-09" db="UniProtKB">
        <authorList>
            <consortium name="Ensembl"/>
        </authorList>
    </citation>
    <scope>IDENTIFICATION</scope>
</reference>
<feature type="coiled-coil region" evidence="1">
    <location>
        <begin position="79"/>
        <end position="113"/>
    </location>
</feature>
<keyword evidence="1" id="KW-0175">Coiled coil</keyword>
<protein>
    <submittedName>
        <fullName evidence="2">SIN3 transcription regulator family member B</fullName>
    </submittedName>
</protein>
<name>A0A3Q3H3E1_KRYMA</name>
<dbReference type="RefSeq" id="XP_017262840.1">
    <property type="nucleotide sequence ID" value="XM_017407351.3"/>
</dbReference>
<evidence type="ECO:0000313" key="3">
    <source>
        <dbReference type="Proteomes" id="UP000264800"/>
    </source>
</evidence>
<dbReference type="GO" id="GO:0051225">
    <property type="term" value="P:spindle assembly"/>
    <property type="evidence" value="ECO:0007669"/>
    <property type="project" value="InterPro"/>
</dbReference>
<dbReference type="KEGG" id="kmr:108230800"/>
<dbReference type="PANTHER" id="PTHR28588">
    <property type="entry name" value="HAUS AUGMIN-LIKE COMPLEX SUBUNIT 5"/>
    <property type="match status" value="1"/>
</dbReference>
<dbReference type="Ensembl" id="ENSKMAT00000030429.1">
    <property type="protein sequence ID" value="ENSKMAP00000030057.1"/>
    <property type="gene ID" value="ENSKMAG00000022211.1"/>
</dbReference>
<evidence type="ECO:0000313" key="2">
    <source>
        <dbReference type="Ensembl" id="ENSKMAP00000030057.1"/>
    </source>
</evidence>
<sequence length="660" mass="75864">MADRNLVKELKRWATEEFSLPPDSLPNDNFLKTLCVGTGKSIWKYMIQHVFQQRNVRIMRGNLQWYKVLQEKELVQAEGQTEAAKRKELQKKIEQLRAEISHLDSQISGTEEQIAIQERSVGQIWAQMEDSQSRELFLQAFRQRCTLNRKALSDDVQKISSHCQVLEQLERKAETEVLFDDEPSSSRADDGFNSQAVAVAQVLRELRELSEDRVHFYQSLQESELKTQNLAAKNMTREQRTTVFQYWLSTAEKVLSSYAPIHVLSALQHLAAREQKELQEKVASLDVTQDVAALQFRYESNHLLDVSAEEDNELPPVKTLLEAAWGEVQQSLVELSQTRSRVQQLKSLLEARKTEAEQEASGTADELHNETEALSAFEVELRCVMQAAARDHIRDRCVQLDQQAKNRQEALRNLRSQWQSILDFRELVALRQEQIRGLIKGNATSKTQLTCLHKKLQEITEVKLMPQFEDVIAAASSLRNSISKEAKQFGTVTLLSLDRRTVDGTQRIPASLLSIYRLQSSSFSNFCQNLAFPLYKAPEELCFQLRSQQLELRFLCELLQLYSATLQKVQKEVEQLHASDQKALLSRVKEEDQKLLKFLLPRARDLTHRCAQGLSYGAQVKTTISYWWDKPAQHVLPDVTKGGLTFQQWLQRWKLAAKAS</sequence>
<accession>A0A3Q3H3E1</accession>
<dbReference type="GO" id="GO:0007098">
    <property type="term" value="P:centrosome cycle"/>
    <property type="evidence" value="ECO:0007669"/>
    <property type="project" value="TreeGrafter"/>
</dbReference>
<evidence type="ECO:0000256" key="1">
    <source>
        <dbReference type="SAM" id="Coils"/>
    </source>
</evidence>
<dbReference type="Proteomes" id="UP000264800">
    <property type="component" value="Unplaced"/>
</dbReference>
<dbReference type="GeneTree" id="ENSGT00940000159560"/>
<dbReference type="PANTHER" id="PTHR28588:SF1">
    <property type="entry name" value="HAUS AUGMIN-LIKE COMPLEX SUBUNIT 5"/>
    <property type="match status" value="1"/>
</dbReference>
<dbReference type="GO" id="GO:0070652">
    <property type="term" value="C:HAUS complex"/>
    <property type="evidence" value="ECO:0007669"/>
    <property type="project" value="InterPro"/>
</dbReference>
<dbReference type="OrthoDB" id="2019614at2759"/>
<dbReference type="GeneID" id="108230800"/>
<proteinExistence type="predicted"/>
<dbReference type="InterPro" id="IPR029131">
    <property type="entry name" value="HAUS5"/>
</dbReference>
<dbReference type="GO" id="GO:0005813">
    <property type="term" value="C:centrosome"/>
    <property type="evidence" value="ECO:0007669"/>
    <property type="project" value="TreeGrafter"/>
</dbReference>
<keyword evidence="3" id="KW-1185">Reference proteome</keyword>
<dbReference type="Pfam" id="PF14817">
    <property type="entry name" value="HAUS5"/>
    <property type="match status" value="1"/>
</dbReference>
<dbReference type="AlphaFoldDB" id="A0A3Q3H3E1"/>
<organism evidence="2 3">
    <name type="scientific">Kryptolebias marmoratus</name>
    <name type="common">Mangrove killifish</name>
    <name type="synonym">Rivulus marmoratus</name>
    <dbReference type="NCBI Taxonomy" id="37003"/>
    <lineage>
        <taxon>Eukaryota</taxon>
        <taxon>Metazoa</taxon>
        <taxon>Chordata</taxon>
        <taxon>Craniata</taxon>
        <taxon>Vertebrata</taxon>
        <taxon>Euteleostomi</taxon>
        <taxon>Actinopterygii</taxon>
        <taxon>Neopterygii</taxon>
        <taxon>Teleostei</taxon>
        <taxon>Neoteleostei</taxon>
        <taxon>Acanthomorphata</taxon>
        <taxon>Ovalentaria</taxon>
        <taxon>Atherinomorphae</taxon>
        <taxon>Cyprinodontiformes</taxon>
        <taxon>Rivulidae</taxon>
        <taxon>Kryptolebias</taxon>
    </lineage>
</organism>
<reference evidence="2" key="1">
    <citation type="submission" date="2025-08" db="UniProtKB">
        <authorList>
            <consortium name="Ensembl"/>
        </authorList>
    </citation>
    <scope>IDENTIFICATION</scope>
</reference>
<dbReference type="CTD" id="23354"/>